<comment type="caution">
    <text evidence="2">The sequence shown here is derived from an EMBL/GenBank/DDBJ whole genome shotgun (WGS) entry which is preliminary data.</text>
</comment>
<organism evidence="2 3">
    <name type="scientific">Rodentibacter rarus</name>
    <dbReference type="NCBI Taxonomy" id="1908260"/>
    <lineage>
        <taxon>Bacteria</taxon>
        <taxon>Pseudomonadati</taxon>
        <taxon>Pseudomonadota</taxon>
        <taxon>Gammaproteobacteria</taxon>
        <taxon>Pasteurellales</taxon>
        <taxon>Pasteurellaceae</taxon>
        <taxon>Rodentibacter</taxon>
    </lineage>
</organism>
<sequence>MKIKPLPPAPKFSQLSLYLKPYIPEKKLQGALASYVVDEDVEADDILLLTDDTVFGSAKRGLVFTNKRFFYWDNNGSGYGSISDINAIDVEPGTLSHDIYFKYKGEENEWWHLNFTQARANDIKLLKKYLTEVVEQLQAENIEEDVKVEEEIVEQTKEQAQFDEEQLRLEIRKQLILEEEKRKFEEEQKQKAQKQALIEVEPNNSVNTFVQPDLTSQQLVKSRYIGTRINDDGSPEPRYLGEPIEEDQFNTGDISINAGNQDTQSSLISFLQNNSDGIIAKLKDSGLSLTASALQNDENIIRIAGFIYNFLPMPVRFFVSVNTLEQFLMNNRQWLINKLS</sequence>
<dbReference type="STRING" id="1908260.BKK50_10535"/>
<dbReference type="RefSeq" id="WP_077417900.1">
    <property type="nucleotide sequence ID" value="NZ_MLHJ01000121.1"/>
</dbReference>
<gene>
    <name evidence="2" type="ORF">BKK50_10535</name>
</gene>
<name>A0A1V3IFF2_9PAST</name>
<dbReference type="OrthoDB" id="7011389at2"/>
<feature type="coiled-coil region" evidence="1">
    <location>
        <begin position="139"/>
        <end position="197"/>
    </location>
</feature>
<evidence type="ECO:0000256" key="1">
    <source>
        <dbReference type="SAM" id="Coils"/>
    </source>
</evidence>
<reference evidence="2 3" key="1">
    <citation type="submission" date="2016-10" db="EMBL/GenBank/DDBJ databases">
        <title>Rodentibacter gen. nov. and new species.</title>
        <authorList>
            <person name="Christensen H."/>
        </authorList>
    </citation>
    <scope>NUCLEOTIDE SEQUENCE [LARGE SCALE GENOMIC DNA]</scope>
    <source>
        <strain evidence="2 3">CCUG17206</strain>
    </source>
</reference>
<keyword evidence="3" id="KW-1185">Reference proteome</keyword>
<evidence type="ECO:0000313" key="3">
    <source>
        <dbReference type="Proteomes" id="UP000189433"/>
    </source>
</evidence>
<keyword evidence="1" id="KW-0175">Coiled coil</keyword>
<dbReference type="EMBL" id="MLHJ01000121">
    <property type="protein sequence ID" value="OOF39521.1"/>
    <property type="molecule type" value="Genomic_DNA"/>
</dbReference>
<dbReference type="AlphaFoldDB" id="A0A1V3IFF2"/>
<accession>A0A1V3IFF2</accession>
<evidence type="ECO:0000313" key="2">
    <source>
        <dbReference type="EMBL" id="OOF39521.1"/>
    </source>
</evidence>
<proteinExistence type="predicted"/>
<protein>
    <submittedName>
        <fullName evidence="2">Uncharacterized protein</fullName>
    </submittedName>
</protein>
<dbReference type="Proteomes" id="UP000189433">
    <property type="component" value="Unassembled WGS sequence"/>
</dbReference>